<evidence type="ECO:0000313" key="3">
    <source>
        <dbReference type="Proteomes" id="UP001174694"/>
    </source>
</evidence>
<accession>A0AA38RKI5</accession>
<dbReference type="EMBL" id="JANBVO010000009">
    <property type="protein sequence ID" value="KAJ9149976.1"/>
    <property type="molecule type" value="Genomic_DNA"/>
</dbReference>
<feature type="region of interest" description="Disordered" evidence="1">
    <location>
        <begin position="68"/>
        <end position="142"/>
    </location>
</feature>
<evidence type="ECO:0000313" key="2">
    <source>
        <dbReference type="EMBL" id="KAJ9149976.1"/>
    </source>
</evidence>
<comment type="caution">
    <text evidence="2">The sequence shown here is derived from an EMBL/GenBank/DDBJ whole genome shotgun (WGS) entry which is preliminary data.</text>
</comment>
<reference evidence="2" key="1">
    <citation type="submission" date="2022-07" db="EMBL/GenBank/DDBJ databases">
        <title>Fungi with potential for degradation of polypropylene.</title>
        <authorList>
            <person name="Gostincar C."/>
        </authorList>
    </citation>
    <scope>NUCLEOTIDE SEQUENCE</scope>
    <source>
        <strain evidence="2">EXF-13308</strain>
    </source>
</reference>
<feature type="region of interest" description="Disordered" evidence="1">
    <location>
        <begin position="1"/>
        <end position="22"/>
    </location>
</feature>
<name>A0AA38RKI5_9PEZI</name>
<keyword evidence="3" id="KW-1185">Reference proteome</keyword>
<dbReference type="Proteomes" id="UP001174694">
    <property type="component" value="Unassembled WGS sequence"/>
</dbReference>
<evidence type="ECO:0000256" key="1">
    <source>
        <dbReference type="SAM" id="MobiDB-lite"/>
    </source>
</evidence>
<gene>
    <name evidence="2" type="ORF">NKR23_g3967</name>
</gene>
<dbReference type="AlphaFoldDB" id="A0AA38RKI5"/>
<protein>
    <submittedName>
        <fullName evidence="2">Uncharacterized protein</fullName>
    </submittedName>
</protein>
<organism evidence="2 3">
    <name type="scientific">Pleurostoma richardsiae</name>
    <dbReference type="NCBI Taxonomy" id="41990"/>
    <lineage>
        <taxon>Eukaryota</taxon>
        <taxon>Fungi</taxon>
        <taxon>Dikarya</taxon>
        <taxon>Ascomycota</taxon>
        <taxon>Pezizomycotina</taxon>
        <taxon>Sordariomycetes</taxon>
        <taxon>Sordariomycetidae</taxon>
        <taxon>Calosphaeriales</taxon>
        <taxon>Pleurostomataceae</taxon>
        <taxon>Pleurostoma</taxon>
    </lineage>
</organism>
<sequence>MTDEELDRDWKPNGRRPQSTIARSFSQELVDIFRIENSVADLDEQVDKRKHQISSQATELEALEARIKEMEDRLKRQQPHGGSPRVQRPTVANAFGDVPPKVPDKDNELPASPSRLEHKHSSSRPATARAGQQAVPGALPPTPVASEVVLTLYLCLRKMATASRDR</sequence>
<proteinExistence type="predicted"/>